<sequence>MQKFKLSIHIFDIGNQYTNSKKKEKLGSLPTVKFYLLEKKETKIVFNKKIKVGIFFAKNVFTFVENIIILSGNRKKLVMRTSDASLDIPFQDKQGFVQRETSFHISFLLSNLYNIFFNVLGFVQKNFKEMILFFNFVILIIFYGKINSNIDNCKPTNCVISGNSLLITFCVVINFLIAKFQKIYNYLQVKAKFIVGAFSFLMCFFWFVVFISEFYVDFNKYCNAFIAKLRLEKMITFVIRVDICNSTNCLKIQTSAHKIQTSIARKKYVKELFTKISFHGDLLWNMYKFLVNVCILNNLLVARTGCSKKQTTEGNYQHNEVIWINSKTSVNNVILIRIFQQGNTCSQMFILILRKGFDKKKNSSVHNSLRNYFQYMNRSLEMRCKEIESYHQTKVTLKKQLAEIDKTIDAFDVNHTKQMQILKFDEKQITDDVFTSLKTNFGKIGTALFQPSFQFVWKMFLIYFLFHDQRNSRQKPYQ</sequence>
<keyword evidence="3" id="KW-1185">Reference proteome</keyword>
<evidence type="ECO:0000313" key="2">
    <source>
        <dbReference type="EMBL" id="ETO34297.1"/>
    </source>
</evidence>
<reference evidence="2 3" key="1">
    <citation type="journal article" date="2013" name="Curr. Biol.">
        <title>The Genome of the Foraminiferan Reticulomyxa filosa.</title>
        <authorList>
            <person name="Glockner G."/>
            <person name="Hulsmann N."/>
            <person name="Schleicher M."/>
            <person name="Noegel A.A."/>
            <person name="Eichinger L."/>
            <person name="Gallinger C."/>
            <person name="Pawlowski J."/>
            <person name="Sierra R."/>
            <person name="Euteneuer U."/>
            <person name="Pillet L."/>
            <person name="Moustafa A."/>
            <person name="Platzer M."/>
            <person name="Groth M."/>
            <person name="Szafranski K."/>
            <person name="Schliwa M."/>
        </authorList>
    </citation>
    <scope>NUCLEOTIDE SEQUENCE [LARGE SCALE GENOMIC DNA]</scope>
</reference>
<proteinExistence type="predicted"/>
<dbReference type="AlphaFoldDB" id="X6P9I7"/>
<feature type="transmembrane region" description="Helical" evidence="1">
    <location>
        <begin position="193"/>
        <end position="216"/>
    </location>
</feature>
<organism evidence="2 3">
    <name type="scientific">Reticulomyxa filosa</name>
    <dbReference type="NCBI Taxonomy" id="46433"/>
    <lineage>
        <taxon>Eukaryota</taxon>
        <taxon>Sar</taxon>
        <taxon>Rhizaria</taxon>
        <taxon>Retaria</taxon>
        <taxon>Foraminifera</taxon>
        <taxon>Monothalamids</taxon>
        <taxon>Reticulomyxidae</taxon>
        <taxon>Reticulomyxa</taxon>
    </lineage>
</organism>
<evidence type="ECO:0000256" key="1">
    <source>
        <dbReference type="SAM" id="Phobius"/>
    </source>
</evidence>
<gene>
    <name evidence="2" type="ORF">RFI_02798</name>
</gene>
<dbReference type="EMBL" id="ASPP01002699">
    <property type="protein sequence ID" value="ETO34297.1"/>
    <property type="molecule type" value="Genomic_DNA"/>
</dbReference>
<feature type="transmembrane region" description="Helical" evidence="1">
    <location>
        <begin position="160"/>
        <end position="181"/>
    </location>
</feature>
<feature type="transmembrane region" description="Helical" evidence="1">
    <location>
        <begin position="103"/>
        <end position="123"/>
    </location>
</feature>
<protein>
    <recommendedName>
        <fullName evidence="4">Transmembrane protein</fullName>
    </recommendedName>
</protein>
<keyword evidence="1" id="KW-0812">Transmembrane</keyword>
<feature type="transmembrane region" description="Helical" evidence="1">
    <location>
        <begin position="130"/>
        <end position="148"/>
    </location>
</feature>
<dbReference type="Proteomes" id="UP000023152">
    <property type="component" value="Unassembled WGS sequence"/>
</dbReference>
<keyword evidence="1" id="KW-0472">Membrane</keyword>
<evidence type="ECO:0000313" key="3">
    <source>
        <dbReference type="Proteomes" id="UP000023152"/>
    </source>
</evidence>
<accession>X6P9I7</accession>
<name>X6P9I7_RETFI</name>
<keyword evidence="1" id="KW-1133">Transmembrane helix</keyword>
<evidence type="ECO:0008006" key="4">
    <source>
        <dbReference type="Google" id="ProtNLM"/>
    </source>
</evidence>
<comment type="caution">
    <text evidence="2">The sequence shown here is derived from an EMBL/GenBank/DDBJ whole genome shotgun (WGS) entry which is preliminary data.</text>
</comment>